<reference evidence="1 2" key="1">
    <citation type="journal article" date="2014" name="PLoS Genet.">
        <title>Phylogenetically driven sequencing of extremely halophilic archaea reveals strategies for static and dynamic osmo-response.</title>
        <authorList>
            <person name="Becker E.A."/>
            <person name="Seitzer P.M."/>
            <person name="Tritt A."/>
            <person name="Larsen D."/>
            <person name="Krusor M."/>
            <person name="Yao A.I."/>
            <person name="Wu D."/>
            <person name="Madern D."/>
            <person name="Eisen J.A."/>
            <person name="Darling A.E."/>
            <person name="Facciotti M.T."/>
        </authorList>
    </citation>
    <scope>NUCLEOTIDE SEQUENCE [LARGE SCALE GENOMIC DNA]</scope>
    <source>
        <strain evidence="1 2">DSM 5350</strain>
    </source>
</reference>
<organism evidence="1 2">
    <name type="scientific">Halococcus saccharolyticus DSM 5350</name>
    <dbReference type="NCBI Taxonomy" id="1227455"/>
    <lineage>
        <taxon>Archaea</taxon>
        <taxon>Methanobacteriati</taxon>
        <taxon>Methanobacteriota</taxon>
        <taxon>Stenosarchaea group</taxon>
        <taxon>Halobacteria</taxon>
        <taxon>Halobacteriales</taxon>
        <taxon>Halococcaceae</taxon>
        <taxon>Halococcus</taxon>
    </lineage>
</organism>
<dbReference type="EMBL" id="AOMD01000021">
    <property type="protein sequence ID" value="EMA44889.1"/>
    <property type="molecule type" value="Genomic_DNA"/>
</dbReference>
<protein>
    <submittedName>
        <fullName evidence="1">Glycosyltransferase-like protein</fullName>
    </submittedName>
</protein>
<dbReference type="Proteomes" id="UP000011669">
    <property type="component" value="Unassembled WGS sequence"/>
</dbReference>
<name>M0MJH7_9EURY</name>
<dbReference type="InterPro" id="IPR029044">
    <property type="entry name" value="Nucleotide-diphossugar_trans"/>
</dbReference>
<evidence type="ECO:0000313" key="2">
    <source>
        <dbReference type="Proteomes" id="UP000011669"/>
    </source>
</evidence>
<dbReference type="GO" id="GO:0016740">
    <property type="term" value="F:transferase activity"/>
    <property type="evidence" value="ECO:0007669"/>
    <property type="project" value="UniProtKB-KW"/>
</dbReference>
<evidence type="ECO:0000313" key="1">
    <source>
        <dbReference type="EMBL" id="EMA44889.1"/>
    </source>
</evidence>
<dbReference type="AlphaFoldDB" id="M0MJH7"/>
<dbReference type="Gene3D" id="3.90.550.10">
    <property type="entry name" value="Spore Coat Polysaccharide Biosynthesis Protein SpsA, Chain A"/>
    <property type="match status" value="1"/>
</dbReference>
<keyword evidence="1" id="KW-0808">Transferase</keyword>
<keyword evidence="2" id="KW-1185">Reference proteome</keyword>
<dbReference type="InParanoid" id="M0MJH7"/>
<dbReference type="SUPFAM" id="SSF53448">
    <property type="entry name" value="Nucleotide-diphospho-sugar transferases"/>
    <property type="match status" value="1"/>
</dbReference>
<accession>M0MJH7</accession>
<comment type="caution">
    <text evidence="1">The sequence shown here is derived from an EMBL/GenBank/DDBJ whole genome shotgun (WGS) entry which is preliminary data.</text>
</comment>
<gene>
    <name evidence="1" type="ORF">C449_09539</name>
</gene>
<proteinExistence type="predicted"/>
<dbReference type="PATRIC" id="fig|1227455.4.peg.1954"/>
<sequence length="420" mass="45659">MIASRSVGRVTEPAIRPAAFVATSPDSLPLALRCQVSQTPEYRRVADREDGRTGIVIVEYVQERIATLHDFGDAVPDAPTDQATVVVPMTDREYRTPAAERVLSTLADIDPARVIVALRTEPANVDAFDTWLAAFDPVETLWCGGRRVQKLLAEHGLDGAQGKGRDVWLGLGVAALDTEYVVIHDADATSYSSAHVRNLLAPLDGEFGFVKGYYARVERNQLFGRLFRLFYVPLVRALADRHDAGILSYLDAFRYALAGEVALTTDLARQLRVSREWGLEIDTLGAAFDAVGFAGTAQVDLGTHVHDHRDVGGSAGLAAMSRAVGAAVFRTIETHGVAPAYETLPARYETAAKTLVEQYAADAAHNGLDYDRAAERDQVARYAAAIESPGSDTRLPAWEDTSLDPERLRRAAQADLESVE</sequence>
<dbReference type="STRING" id="1227455.C449_09539"/>